<evidence type="ECO:0000256" key="1">
    <source>
        <dbReference type="ARBA" id="ARBA00022679"/>
    </source>
</evidence>
<protein>
    <recommendedName>
        <fullName evidence="2">Glycosyl transferase family 1 domain-containing protein</fullName>
    </recommendedName>
</protein>
<organism evidence="3 4">
    <name type="scientific">Methanosarcina mazei</name>
    <name type="common">Methanosarcina frisia</name>
    <dbReference type="NCBI Taxonomy" id="2209"/>
    <lineage>
        <taxon>Archaea</taxon>
        <taxon>Methanobacteriati</taxon>
        <taxon>Methanobacteriota</taxon>
        <taxon>Stenosarchaea group</taxon>
        <taxon>Methanomicrobia</taxon>
        <taxon>Methanosarcinales</taxon>
        <taxon>Methanosarcinaceae</taxon>
        <taxon>Methanosarcina</taxon>
    </lineage>
</organism>
<dbReference type="CDD" id="cd03801">
    <property type="entry name" value="GT4_PimA-like"/>
    <property type="match status" value="1"/>
</dbReference>
<dbReference type="Proteomes" id="UP000034047">
    <property type="component" value="Unassembled WGS sequence"/>
</dbReference>
<evidence type="ECO:0000313" key="3">
    <source>
        <dbReference type="EMBL" id="KKG07953.1"/>
    </source>
</evidence>
<dbReference type="Gene3D" id="3.40.50.2000">
    <property type="entry name" value="Glycogen Phosphorylase B"/>
    <property type="match status" value="2"/>
</dbReference>
<name>A0A0F8DZ48_METMZ</name>
<dbReference type="InterPro" id="IPR001296">
    <property type="entry name" value="Glyco_trans_1"/>
</dbReference>
<feature type="domain" description="Glycosyl transferase family 1" evidence="2">
    <location>
        <begin position="191"/>
        <end position="344"/>
    </location>
</feature>
<comment type="caution">
    <text evidence="3">The sequence shown here is derived from an EMBL/GenBank/DDBJ whole genome shotgun (WGS) entry which is preliminary data.</text>
</comment>
<dbReference type="PANTHER" id="PTHR46401">
    <property type="entry name" value="GLYCOSYLTRANSFERASE WBBK-RELATED"/>
    <property type="match status" value="1"/>
</dbReference>
<dbReference type="RefSeq" id="WP_048043789.1">
    <property type="nucleotide sequence ID" value="NZ_JJOU01000221.1"/>
</dbReference>
<proteinExistence type="predicted"/>
<dbReference type="AlphaFoldDB" id="A0A0F8DZ48"/>
<dbReference type="EMBL" id="JJOU01000221">
    <property type="protein sequence ID" value="KKG07953.1"/>
    <property type="molecule type" value="Genomic_DNA"/>
</dbReference>
<sequence>MNKSNIGIITFPIAANGNIPLSNLIDIVYSLSNNLYLVTGNDGYKFFRFDKRLKVLCVEHKSELSPIARVCKYIHTNLKLSSSIFKLRNDVDIWIFFIGGDTLLLPMLTAKILRKHCILSLASSATQTLKSSKDKFYKVSEFLSYVNFTLSDKIVLHSKNLLYEWNMEKFQKKVFIAHEYFLDFDHFYLKKDFRDRQNLVGYIGTLTEAKGVLNYVLAIPKVIERRNDLKFLIAGKGSLFDLIVNQLYNSNLNDTVTYLGWIPHDKLPEYLNETKLLVIPSYTESGPIIALEAMACGTPILITRVGQISNMINDGVNGFILENNSPECIAANIIRVLSSNNLEQVILNAKDLVRQNFTYESAVEKYKMILESV</sequence>
<evidence type="ECO:0000313" key="4">
    <source>
        <dbReference type="Proteomes" id="UP000034047"/>
    </source>
</evidence>
<dbReference type="SUPFAM" id="SSF53756">
    <property type="entry name" value="UDP-Glycosyltransferase/glycogen phosphorylase"/>
    <property type="match status" value="1"/>
</dbReference>
<keyword evidence="1" id="KW-0808">Transferase</keyword>
<evidence type="ECO:0000259" key="2">
    <source>
        <dbReference type="Pfam" id="PF00534"/>
    </source>
</evidence>
<dbReference type="GO" id="GO:0016757">
    <property type="term" value="F:glycosyltransferase activity"/>
    <property type="evidence" value="ECO:0007669"/>
    <property type="project" value="InterPro"/>
</dbReference>
<dbReference type="PATRIC" id="fig|2209.41.peg.3681"/>
<reference evidence="3 4" key="1">
    <citation type="journal article" date="2015" name="ISME J.">
        <title>Genomic and phenotypic differentiation among Methanosarcina mazei populations from Columbia River sediment.</title>
        <authorList>
            <person name="Youngblut N.D."/>
            <person name="Wirth J.S."/>
            <person name="Henriksen J.R."/>
            <person name="Smith M."/>
            <person name="Simon H."/>
            <person name="Metcalf W.W."/>
            <person name="Whitaker R.J."/>
        </authorList>
    </citation>
    <scope>NUCLEOTIDE SEQUENCE [LARGE SCALE GENOMIC DNA]</scope>
    <source>
        <strain evidence="3 4">2.F.T.2.6</strain>
    </source>
</reference>
<dbReference type="PANTHER" id="PTHR46401:SF2">
    <property type="entry name" value="GLYCOSYLTRANSFERASE WBBK-RELATED"/>
    <property type="match status" value="1"/>
</dbReference>
<gene>
    <name evidence="3" type="ORF">DU34_16865</name>
</gene>
<dbReference type="Pfam" id="PF00534">
    <property type="entry name" value="Glycos_transf_1"/>
    <property type="match status" value="1"/>
</dbReference>
<accession>A0A0F8DZ48</accession>